<dbReference type="AlphaFoldDB" id="A0A328VQH4"/>
<dbReference type="Proteomes" id="UP000248706">
    <property type="component" value="Unassembled WGS sequence"/>
</dbReference>
<dbReference type="RefSeq" id="WP_112431903.1">
    <property type="nucleotide sequence ID" value="NZ_MCIF01000002.1"/>
</dbReference>
<protein>
    <submittedName>
        <fullName evidence="1">Uncharacterized protein</fullName>
    </submittedName>
</protein>
<keyword evidence="2" id="KW-1185">Reference proteome</keyword>
<reference evidence="1 2" key="1">
    <citation type="submission" date="2016-08" db="EMBL/GenBank/DDBJ databases">
        <title>Analysis of Carbohydrate Active Enzymes in Thermogemmatispora T81 Reveals Carbohydrate Degradation Ability.</title>
        <authorList>
            <person name="Tomazini A."/>
            <person name="Lal S."/>
            <person name="Stott M."/>
            <person name="Henrissat B."/>
            <person name="Polikarpov I."/>
            <person name="Sparling R."/>
            <person name="Levin D.B."/>
        </authorList>
    </citation>
    <scope>NUCLEOTIDE SEQUENCE [LARGE SCALE GENOMIC DNA]</scope>
    <source>
        <strain evidence="1 2">T81</strain>
    </source>
</reference>
<evidence type="ECO:0000313" key="1">
    <source>
        <dbReference type="EMBL" id="RAQ97494.1"/>
    </source>
</evidence>
<sequence>MRATCDVAYEMGYAVGRERADWAQLPAEALLEQVVAALKQAPVSKNEPAKLAWVVGVLEGIADATRR</sequence>
<gene>
    <name evidence="1" type="ORF">A4R35_18300</name>
</gene>
<name>A0A328VQH4_9CHLR</name>
<evidence type="ECO:0000313" key="2">
    <source>
        <dbReference type="Proteomes" id="UP000248706"/>
    </source>
</evidence>
<comment type="caution">
    <text evidence="1">The sequence shown here is derived from an EMBL/GenBank/DDBJ whole genome shotgun (WGS) entry which is preliminary data.</text>
</comment>
<dbReference type="EMBL" id="MCIF01000002">
    <property type="protein sequence ID" value="RAQ97494.1"/>
    <property type="molecule type" value="Genomic_DNA"/>
</dbReference>
<organism evidence="1 2">
    <name type="scientific">Thermogemmatispora tikiterensis</name>
    <dbReference type="NCBI Taxonomy" id="1825093"/>
    <lineage>
        <taxon>Bacteria</taxon>
        <taxon>Bacillati</taxon>
        <taxon>Chloroflexota</taxon>
        <taxon>Ktedonobacteria</taxon>
        <taxon>Thermogemmatisporales</taxon>
        <taxon>Thermogemmatisporaceae</taxon>
        <taxon>Thermogemmatispora</taxon>
    </lineage>
</organism>
<proteinExistence type="predicted"/>
<accession>A0A328VQH4</accession>